<organism evidence="2 3">
    <name type="scientific">Xenorhabdus lircayensis</name>
    <dbReference type="NCBI Taxonomy" id="2763499"/>
    <lineage>
        <taxon>Bacteria</taxon>
        <taxon>Pseudomonadati</taxon>
        <taxon>Pseudomonadota</taxon>
        <taxon>Gammaproteobacteria</taxon>
        <taxon>Enterobacterales</taxon>
        <taxon>Morganellaceae</taxon>
        <taxon>Xenorhabdus</taxon>
    </lineage>
</organism>
<dbReference type="RefSeq" id="WP_198688003.1">
    <property type="nucleotide sequence ID" value="NZ_CAWPUD010000016.1"/>
</dbReference>
<feature type="region of interest" description="Disordered" evidence="1">
    <location>
        <begin position="19"/>
        <end position="59"/>
    </location>
</feature>
<evidence type="ECO:0000313" key="2">
    <source>
        <dbReference type="EMBL" id="MBI6547194.1"/>
    </source>
</evidence>
<proteinExistence type="predicted"/>
<evidence type="ECO:0000256" key="1">
    <source>
        <dbReference type="SAM" id="MobiDB-lite"/>
    </source>
</evidence>
<accession>A0ABS0U163</accession>
<gene>
    <name evidence="2" type="ORF">H8A87_00050</name>
</gene>
<dbReference type="Proteomes" id="UP000696184">
    <property type="component" value="Unassembled WGS sequence"/>
</dbReference>
<protein>
    <submittedName>
        <fullName evidence="2">Uncharacterized protein</fullName>
    </submittedName>
</protein>
<sequence length="59" mass="5997">MTRRTCAALLCRERAGMTYSGRGKGISSRPSVGLPSAGGRAHEIPAKAGTARPDGKAVG</sequence>
<evidence type="ECO:0000313" key="3">
    <source>
        <dbReference type="Proteomes" id="UP000696184"/>
    </source>
</evidence>
<keyword evidence="3" id="KW-1185">Reference proteome</keyword>
<name>A0ABS0U163_9GAMM</name>
<comment type="caution">
    <text evidence="2">The sequence shown here is derived from an EMBL/GenBank/DDBJ whole genome shotgun (WGS) entry which is preliminary data.</text>
</comment>
<reference evidence="2 3" key="1">
    <citation type="submission" date="2020-08" db="EMBL/GenBank/DDBJ databases">
        <title>Description of Xenorhabdus lircayensis sp. nov., the symbiotic bacterium associated with the entomopathogenic nematode Steirnernema unicornum.</title>
        <authorList>
            <person name="Castaneda-Alvarez C."/>
            <person name="Prodan S."/>
            <person name="Zamorano A."/>
            <person name="San-Blas E."/>
            <person name="Aballay E."/>
        </authorList>
    </citation>
    <scope>NUCLEOTIDE SEQUENCE [LARGE SCALE GENOMIC DNA]</scope>
    <source>
        <strain evidence="2 3">VLS</strain>
    </source>
</reference>
<dbReference type="EMBL" id="JACOII010000002">
    <property type="protein sequence ID" value="MBI6547194.1"/>
    <property type="molecule type" value="Genomic_DNA"/>
</dbReference>